<organism evidence="1 2">
    <name type="scientific">Cetraspora pellucida</name>
    <dbReference type="NCBI Taxonomy" id="1433469"/>
    <lineage>
        <taxon>Eukaryota</taxon>
        <taxon>Fungi</taxon>
        <taxon>Fungi incertae sedis</taxon>
        <taxon>Mucoromycota</taxon>
        <taxon>Glomeromycotina</taxon>
        <taxon>Glomeromycetes</taxon>
        <taxon>Diversisporales</taxon>
        <taxon>Gigasporaceae</taxon>
        <taxon>Cetraspora</taxon>
    </lineage>
</organism>
<dbReference type="Proteomes" id="UP000789366">
    <property type="component" value="Unassembled WGS sequence"/>
</dbReference>
<dbReference type="EMBL" id="CAJVPW010006736">
    <property type="protein sequence ID" value="CAG8572691.1"/>
    <property type="molecule type" value="Genomic_DNA"/>
</dbReference>
<evidence type="ECO:0000313" key="1">
    <source>
        <dbReference type="EMBL" id="CAG8572691.1"/>
    </source>
</evidence>
<gene>
    <name evidence="1" type="ORF">SPELUC_LOCUS6056</name>
</gene>
<feature type="non-terminal residue" evidence="1">
    <location>
        <position position="1"/>
    </location>
</feature>
<keyword evidence="2" id="KW-1185">Reference proteome</keyword>
<evidence type="ECO:0000313" key="2">
    <source>
        <dbReference type="Proteomes" id="UP000789366"/>
    </source>
</evidence>
<accession>A0ACA9M6J8</accession>
<reference evidence="1" key="1">
    <citation type="submission" date="2021-06" db="EMBL/GenBank/DDBJ databases">
        <authorList>
            <person name="Kallberg Y."/>
            <person name="Tangrot J."/>
            <person name="Rosling A."/>
        </authorList>
    </citation>
    <scope>NUCLEOTIDE SEQUENCE</scope>
    <source>
        <strain evidence="1">28 12/20/2015</strain>
    </source>
</reference>
<sequence length="202" mass="24123">YRTPNIEINNMNELTPELDLEIESLEQTCSNDTGYECITLEVRRTTFSTWDSCELFLKKWAKKQGFRIVKDRVHHEEDIIRRQDDSFWLMLHVQKKKIPEALIFINKTVNEHNHLLNNMIIKFKDSKKFTNEMMKDIKFMIISCKFDATAQRKFLESKFLMHPIYAKDLYATINKFHPIHKLLSNDAAQISNWLDHQKELDS</sequence>
<name>A0ACA9M6J8_9GLOM</name>
<comment type="caution">
    <text evidence="1">The sequence shown here is derived from an EMBL/GenBank/DDBJ whole genome shotgun (WGS) entry which is preliminary data.</text>
</comment>
<protein>
    <submittedName>
        <fullName evidence="1">12631_t:CDS:1</fullName>
    </submittedName>
</protein>
<proteinExistence type="predicted"/>